<feature type="coiled-coil region" evidence="1">
    <location>
        <begin position="102"/>
        <end position="129"/>
    </location>
</feature>
<sequence length="201" mass="22407">MSLLALWIKSHSGKDGTFLPGTVIEDFVDDAQAKIEMLKTVDPTKPEQELENAAFEDTMHGGQILVRPVRYGLGVRKSDVYGVHGVLRKQGYEKVRERTVVMESVKEDVSALSKKNETLEKENGKLQAQVKENSFLLTTLIGQFAQLVGHTGTASTESLRLAQEVLSMSHNRIVQRDKGATKERSNLDHLSFLLATMNNRL</sequence>
<dbReference type="RefSeq" id="XP_021837488.2">
    <property type="nucleotide sequence ID" value="XM_021981796.2"/>
</dbReference>
<evidence type="ECO:0000313" key="3">
    <source>
        <dbReference type="RefSeq" id="XP_021837488.2"/>
    </source>
</evidence>
<evidence type="ECO:0000313" key="4">
    <source>
        <dbReference type="RefSeq" id="XP_021837490.2"/>
    </source>
</evidence>
<evidence type="ECO:0000256" key="1">
    <source>
        <dbReference type="SAM" id="Coils"/>
    </source>
</evidence>
<reference evidence="3 4" key="2">
    <citation type="submission" date="2025-05" db="UniProtKB">
        <authorList>
            <consortium name="RefSeq"/>
        </authorList>
    </citation>
    <scope>IDENTIFICATION</scope>
    <source>
        <tissue evidence="3 4">Leaf</tissue>
    </source>
</reference>
<evidence type="ECO:0000313" key="2">
    <source>
        <dbReference type="Proteomes" id="UP000813463"/>
    </source>
</evidence>
<name>A0A9R0JKB0_SPIOL</name>
<keyword evidence="1" id="KW-0175">Coiled coil</keyword>
<protein>
    <submittedName>
        <fullName evidence="3 4">Uncharacterized protein isoform X2</fullName>
    </submittedName>
</protein>
<keyword evidence="2" id="KW-1185">Reference proteome</keyword>
<reference evidence="2" key="1">
    <citation type="journal article" date="2021" name="Nat. Commun.">
        <title>Genomic analyses provide insights into spinach domestication and the genetic basis of agronomic traits.</title>
        <authorList>
            <person name="Cai X."/>
            <person name="Sun X."/>
            <person name="Xu C."/>
            <person name="Sun H."/>
            <person name="Wang X."/>
            <person name="Ge C."/>
            <person name="Zhang Z."/>
            <person name="Wang Q."/>
            <person name="Fei Z."/>
            <person name="Jiao C."/>
            <person name="Wang Q."/>
        </authorList>
    </citation>
    <scope>NUCLEOTIDE SEQUENCE [LARGE SCALE GENOMIC DNA]</scope>
    <source>
        <strain evidence="2">cv. Varoflay</strain>
    </source>
</reference>
<organism evidence="2 3">
    <name type="scientific">Spinacia oleracea</name>
    <name type="common">Spinach</name>
    <dbReference type="NCBI Taxonomy" id="3562"/>
    <lineage>
        <taxon>Eukaryota</taxon>
        <taxon>Viridiplantae</taxon>
        <taxon>Streptophyta</taxon>
        <taxon>Embryophyta</taxon>
        <taxon>Tracheophyta</taxon>
        <taxon>Spermatophyta</taxon>
        <taxon>Magnoliopsida</taxon>
        <taxon>eudicotyledons</taxon>
        <taxon>Gunneridae</taxon>
        <taxon>Pentapetalae</taxon>
        <taxon>Caryophyllales</taxon>
        <taxon>Chenopodiaceae</taxon>
        <taxon>Chenopodioideae</taxon>
        <taxon>Anserineae</taxon>
        <taxon>Spinacia</taxon>
    </lineage>
</organism>
<dbReference type="GeneID" id="110777191"/>
<dbReference type="Proteomes" id="UP000813463">
    <property type="component" value="Chromosome 1"/>
</dbReference>
<proteinExistence type="predicted"/>
<dbReference type="RefSeq" id="XP_021837490.2">
    <property type="nucleotide sequence ID" value="XM_021981798.2"/>
</dbReference>
<accession>A0A9R0JKB0</accession>
<dbReference type="KEGG" id="soe:110777191"/>
<dbReference type="AlphaFoldDB" id="A0A9R0JKB0"/>
<gene>
    <name evidence="3 4" type="primary">LOC110777191</name>
</gene>